<dbReference type="EMBL" id="JASCZI010184897">
    <property type="protein sequence ID" value="MED6190311.1"/>
    <property type="molecule type" value="Genomic_DNA"/>
</dbReference>
<protein>
    <submittedName>
        <fullName evidence="1">Uncharacterized protein</fullName>
    </submittedName>
</protein>
<comment type="caution">
    <text evidence="1">The sequence shown here is derived from an EMBL/GenBank/DDBJ whole genome shotgun (WGS) entry which is preliminary data.</text>
</comment>
<accession>A0ABU6WY02</accession>
<reference evidence="1 2" key="1">
    <citation type="journal article" date="2023" name="Plants (Basel)">
        <title>Bridging the Gap: Combining Genomics and Transcriptomics Approaches to Understand Stylosanthes scabra, an Orphan Legume from the Brazilian Caatinga.</title>
        <authorList>
            <person name="Ferreira-Neto J.R.C."/>
            <person name="da Silva M.D."/>
            <person name="Binneck E."/>
            <person name="de Melo N.F."/>
            <person name="da Silva R.H."/>
            <person name="de Melo A.L.T.M."/>
            <person name="Pandolfi V."/>
            <person name="Bustamante F.O."/>
            <person name="Brasileiro-Vidal A.C."/>
            <person name="Benko-Iseppon A.M."/>
        </authorList>
    </citation>
    <scope>NUCLEOTIDE SEQUENCE [LARGE SCALE GENOMIC DNA]</scope>
    <source>
        <tissue evidence="1">Leaves</tissue>
    </source>
</reference>
<evidence type="ECO:0000313" key="2">
    <source>
        <dbReference type="Proteomes" id="UP001341840"/>
    </source>
</evidence>
<organism evidence="1 2">
    <name type="scientific">Stylosanthes scabra</name>
    <dbReference type="NCBI Taxonomy" id="79078"/>
    <lineage>
        <taxon>Eukaryota</taxon>
        <taxon>Viridiplantae</taxon>
        <taxon>Streptophyta</taxon>
        <taxon>Embryophyta</taxon>
        <taxon>Tracheophyta</taxon>
        <taxon>Spermatophyta</taxon>
        <taxon>Magnoliopsida</taxon>
        <taxon>eudicotyledons</taxon>
        <taxon>Gunneridae</taxon>
        <taxon>Pentapetalae</taxon>
        <taxon>rosids</taxon>
        <taxon>fabids</taxon>
        <taxon>Fabales</taxon>
        <taxon>Fabaceae</taxon>
        <taxon>Papilionoideae</taxon>
        <taxon>50 kb inversion clade</taxon>
        <taxon>dalbergioids sensu lato</taxon>
        <taxon>Dalbergieae</taxon>
        <taxon>Pterocarpus clade</taxon>
        <taxon>Stylosanthes</taxon>
    </lineage>
</organism>
<sequence length="107" mass="11923">MENIEGPQSCGSYGRSIAPVDINIKGLAIGVKGSDQHLITLRCFHINILRRSDGKRAVEPKAKCELAVPKKVELYWQGIVEDPLGAIDRLDVLLLSIVFSMRFSMVW</sequence>
<name>A0ABU6WY02_9FABA</name>
<dbReference type="Proteomes" id="UP001341840">
    <property type="component" value="Unassembled WGS sequence"/>
</dbReference>
<proteinExistence type="predicted"/>
<gene>
    <name evidence="1" type="ORF">PIB30_104646</name>
</gene>
<keyword evidence="2" id="KW-1185">Reference proteome</keyword>
<evidence type="ECO:0000313" key="1">
    <source>
        <dbReference type="EMBL" id="MED6190311.1"/>
    </source>
</evidence>